<dbReference type="GO" id="GO:0005509">
    <property type="term" value="F:calcium ion binding"/>
    <property type="evidence" value="ECO:0007669"/>
    <property type="project" value="UniProtKB-UniRule"/>
</dbReference>
<evidence type="ECO:0000259" key="7">
    <source>
        <dbReference type="PROSITE" id="PS50268"/>
    </source>
</evidence>
<protein>
    <submittedName>
        <fullName evidence="8">CAD87 protein</fullName>
    </submittedName>
</protein>
<dbReference type="PANTHER" id="PTHR24027:SF438">
    <property type="entry name" value="CADHERIN 23"/>
    <property type="match status" value="1"/>
</dbReference>
<sequence length="260" mass="28368">DPDSGDNGCLQYSLVGGQTNEFDINENTGQIFTVSVAGKAGTFYLQVQAADQGTRRLTAQTTVNVTVDSSSSSNVVMLVLNQKISAVERKRVEVQRVLEEKLGWNVYVLNIYSKESDRNSRSSTDETQVNIIAFDEAHQEVPAEDVKRKVREQRAAIELGLQDVFSAPVSAAVPEAAAAAAAPAPPERAAAIVLGVLLATTFIAFLAYVLLDLKRKRYPGKYGKQDLVKKVDIMEGIDNPWADDKNGSLKSLEKPEHMNN</sequence>
<dbReference type="InterPro" id="IPR039808">
    <property type="entry name" value="Cadherin"/>
</dbReference>
<evidence type="ECO:0000256" key="5">
    <source>
        <dbReference type="PROSITE-ProRule" id="PRU00043"/>
    </source>
</evidence>
<dbReference type="GO" id="GO:0008013">
    <property type="term" value="F:beta-catenin binding"/>
    <property type="evidence" value="ECO:0007669"/>
    <property type="project" value="TreeGrafter"/>
</dbReference>
<dbReference type="GO" id="GO:0045296">
    <property type="term" value="F:cadherin binding"/>
    <property type="evidence" value="ECO:0007669"/>
    <property type="project" value="TreeGrafter"/>
</dbReference>
<gene>
    <name evidence="8" type="primary">Cad87a</name>
    <name evidence="8" type="ORF">MOLATE_R04512</name>
</gene>
<evidence type="ECO:0000313" key="9">
    <source>
        <dbReference type="Proteomes" id="UP000553862"/>
    </source>
</evidence>
<keyword evidence="2" id="KW-0677">Repeat</keyword>
<dbReference type="GO" id="GO:0016342">
    <property type="term" value="C:catenin complex"/>
    <property type="evidence" value="ECO:0007669"/>
    <property type="project" value="TreeGrafter"/>
</dbReference>
<feature type="domain" description="Cadherin" evidence="7">
    <location>
        <begin position="1"/>
        <end position="77"/>
    </location>
</feature>
<dbReference type="InterPro" id="IPR015919">
    <property type="entry name" value="Cadherin-like_sf"/>
</dbReference>
<dbReference type="CDD" id="cd11304">
    <property type="entry name" value="Cadherin_repeat"/>
    <property type="match status" value="1"/>
</dbReference>
<dbReference type="EMBL" id="VZUF01142786">
    <property type="protein sequence ID" value="NXV62533.1"/>
    <property type="molecule type" value="Genomic_DNA"/>
</dbReference>
<comment type="caution">
    <text evidence="8">The sequence shown here is derived from an EMBL/GenBank/DDBJ whole genome shotgun (WGS) entry which is preliminary data.</text>
</comment>
<dbReference type="Proteomes" id="UP000553862">
    <property type="component" value="Unassembled WGS sequence"/>
</dbReference>
<feature type="non-terminal residue" evidence="8">
    <location>
        <position position="260"/>
    </location>
</feature>
<dbReference type="GO" id="GO:0007156">
    <property type="term" value="P:homophilic cell adhesion via plasma membrane adhesion molecules"/>
    <property type="evidence" value="ECO:0007669"/>
    <property type="project" value="InterPro"/>
</dbReference>
<evidence type="ECO:0000256" key="2">
    <source>
        <dbReference type="ARBA" id="ARBA00022737"/>
    </source>
</evidence>
<evidence type="ECO:0000256" key="4">
    <source>
        <dbReference type="ARBA" id="ARBA00023136"/>
    </source>
</evidence>
<dbReference type="AlphaFoldDB" id="A0A7L3VEU4"/>
<keyword evidence="3 5" id="KW-0106">Calcium</keyword>
<proteinExistence type="predicted"/>
<evidence type="ECO:0000256" key="3">
    <source>
        <dbReference type="ARBA" id="ARBA00022837"/>
    </source>
</evidence>
<dbReference type="PANTHER" id="PTHR24027">
    <property type="entry name" value="CADHERIN-23"/>
    <property type="match status" value="1"/>
</dbReference>
<feature type="non-terminal residue" evidence="8">
    <location>
        <position position="1"/>
    </location>
</feature>
<keyword evidence="6" id="KW-1133">Transmembrane helix</keyword>
<keyword evidence="6" id="KW-0812">Transmembrane</keyword>
<organism evidence="8 9">
    <name type="scientific">Molothrus ater</name>
    <name type="common">Brown-headed cowbird</name>
    <dbReference type="NCBI Taxonomy" id="84834"/>
    <lineage>
        <taxon>Eukaryota</taxon>
        <taxon>Metazoa</taxon>
        <taxon>Chordata</taxon>
        <taxon>Craniata</taxon>
        <taxon>Vertebrata</taxon>
        <taxon>Euteleostomi</taxon>
        <taxon>Archelosauria</taxon>
        <taxon>Archosauria</taxon>
        <taxon>Dinosauria</taxon>
        <taxon>Saurischia</taxon>
        <taxon>Theropoda</taxon>
        <taxon>Coelurosauria</taxon>
        <taxon>Aves</taxon>
        <taxon>Neognathae</taxon>
        <taxon>Neoaves</taxon>
        <taxon>Telluraves</taxon>
        <taxon>Australaves</taxon>
        <taxon>Passeriformes</taxon>
        <taxon>Passeroidea</taxon>
        <taxon>Icteridae</taxon>
        <taxon>Molothrus</taxon>
    </lineage>
</organism>
<evidence type="ECO:0000256" key="1">
    <source>
        <dbReference type="ARBA" id="ARBA00004370"/>
    </source>
</evidence>
<name>A0A7L3VEU4_MOLAT</name>
<dbReference type="InterPro" id="IPR002126">
    <property type="entry name" value="Cadherin-like_dom"/>
</dbReference>
<dbReference type="Pfam" id="PF00028">
    <property type="entry name" value="Cadherin"/>
    <property type="match status" value="1"/>
</dbReference>
<evidence type="ECO:0000256" key="6">
    <source>
        <dbReference type="SAM" id="Phobius"/>
    </source>
</evidence>
<feature type="transmembrane region" description="Helical" evidence="6">
    <location>
        <begin position="189"/>
        <end position="211"/>
    </location>
</feature>
<dbReference type="Gene3D" id="2.60.40.60">
    <property type="entry name" value="Cadherins"/>
    <property type="match status" value="1"/>
</dbReference>
<keyword evidence="9" id="KW-1185">Reference proteome</keyword>
<dbReference type="PROSITE" id="PS50268">
    <property type="entry name" value="CADHERIN_2"/>
    <property type="match status" value="1"/>
</dbReference>
<dbReference type="SUPFAM" id="SSF49313">
    <property type="entry name" value="Cadherin-like"/>
    <property type="match status" value="1"/>
</dbReference>
<reference evidence="8 9" key="1">
    <citation type="submission" date="2019-09" db="EMBL/GenBank/DDBJ databases">
        <title>Bird 10,000 Genomes (B10K) Project - Family phase.</title>
        <authorList>
            <person name="Zhang G."/>
        </authorList>
    </citation>
    <scope>NUCLEOTIDE SEQUENCE [LARGE SCALE GENOMIC DNA]</scope>
    <source>
        <strain evidence="8">OUT-0049</strain>
        <tissue evidence="8">Muscle</tissue>
    </source>
</reference>
<dbReference type="GO" id="GO:0016477">
    <property type="term" value="P:cell migration"/>
    <property type="evidence" value="ECO:0007669"/>
    <property type="project" value="TreeGrafter"/>
</dbReference>
<accession>A0A7L3VEU4</accession>
<evidence type="ECO:0000313" key="8">
    <source>
        <dbReference type="EMBL" id="NXV62533.1"/>
    </source>
</evidence>
<comment type="subcellular location">
    <subcellularLocation>
        <location evidence="1">Membrane</location>
    </subcellularLocation>
</comment>
<keyword evidence="4 6" id="KW-0472">Membrane</keyword>